<dbReference type="AlphaFoldDB" id="A0A2N9ILX1"/>
<dbReference type="EMBL" id="OIVN01006101">
    <property type="protein sequence ID" value="SPD25083.1"/>
    <property type="molecule type" value="Genomic_DNA"/>
</dbReference>
<organism evidence="1">
    <name type="scientific">Fagus sylvatica</name>
    <name type="common">Beechnut</name>
    <dbReference type="NCBI Taxonomy" id="28930"/>
    <lineage>
        <taxon>Eukaryota</taxon>
        <taxon>Viridiplantae</taxon>
        <taxon>Streptophyta</taxon>
        <taxon>Embryophyta</taxon>
        <taxon>Tracheophyta</taxon>
        <taxon>Spermatophyta</taxon>
        <taxon>Magnoliopsida</taxon>
        <taxon>eudicotyledons</taxon>
        <taxon>Gunneridae</taxon>
        <taxon>Pentapetalae</taxon>
        <taxon>rosids</taxon>
        <taxon>fabids</taxon>
        <taxon>Fagales</taxon>
        <taxon>Fagaceae</taxon>
        <taxon>Fagus</taxon>
    </lineage>
</organism>
<evidence type="ECO:0000313" key="1">
    <source>
        <dbReference type="EMBL" id="SPD25083.1"/>
    </source>
</evidence>
<gene>
    <name evidence="1" type="ORF">FSB_LOCUS52965</name>
</gene>
<sequence length="79" mass="8423">MGRLVSSWLRAAVGLELGSELVVEGGMVGLELESELLVDGGAGGLLGLWVCDGGFVGFFYGGLWWTAVVDMHLQWVCCF</sequence>
<accession>A0A2N9ILX1</accession>
<proteinExistence type="predicted"/>
<protein>
    <submittedName>
        <fullName evidence="1">Uncharacterized protein</fullName>
    </submittedName>
</protein>
<name>A0A2N9ILX1_FAGSY</name>
<reference evidence="1" key="1">
    <citation type="submission" date="2018-02" db="EMBL/GenBank/DDBJ databases">
        <authorList>
            <person name="Cohen D.B."/>
            <person name="Kent A.D."/>
        </authorList>
    </citation>
    <scope>NUCLEOTIDE SEQUENCE</scope>
</reference>